<sequence length="156" mass="17785">MDNLFVDLPLAIMLIAIAPLLLLMVIGLMATFGEMTWTEWYRHCRPHDQVRAEIVDQHLVEAEISAGRTTMISVKYVYRLRYEYAQNTYEVEYLVLNDEHVNIDKQAKTFLLYVPRANPANATADAPTTVSPFAVLMLILMGYLIWQAAPAMLIGH</sequence>
<dbReference type="AlphaFoldDB" id="A0A397N8J9"/>
<protein>
    <recommendedName>
        <fullName evidence="4">DUF3592 domain-containing protein</fullName>
    </recommendedName>
</protein>
<evidence type="ECO:0008006" key="4">
    <source>
        <dbReference type="Google" id="ProtNLM"/>
    </source>
</evidence>
<feature type="transmembrane region" description="Helical" evidence="1">
    <location>
        <begin position="133"/>
        <end position="154"/>
    </location>
</feature>
<keyword evidence="1" id="KW-1133">Transmembrane helix</keyword>
<gene>
    <name evidence="2" type="ORF">DFO61_2789</name>
</gene>
<proteinExistence type="predicted"/>
<keyword evidence="1" id="KW-0472">Membrane</keyword>
<dbReference type="EMBL" id="QXDA01000003">
    <property type="protein sequence ID" value="RIA32059.1"/>
    <property type="molecule type" value="Genomic_DNA"/>
</dbReference>
<organism evidence="2 3">
    <name type="scientific">Ectopseudomonas oleovorans</name>
    <name type="common">Pseudomonas oleovorans</name>
    <dbReference type="NCBI Taxonomy" id="301"/>
    <lineage>
        <taxon>Bacteria</taxon>
        <taxon>Pseudomonadati</taxon>
        <taxon>Pseudomonadota</taxon>
        <taxon>Gammaproteobacteria</taxon>
        <taxon>Pseudomonadales</taxon>
        <taxon>Pseudomonadaceae</taxon>
        <taxon>Ectopseudomonas</taxon>
    </lineage>
</organism>
<dbReference type="Proteomes" id="UP000265836">
    <property type="component" value="Unassembled WGS sequence"/>
</dbReference>
<reference evidence="2 3" key="1">
    <citation type="submission" date="2018-08" db="EMBL/GenBank/DDBJ databases">
        <title>Genome sequencing of rice bacterial endophytes.</title>
        <authorList>
            <person name="Venturi V."/>
        </authorList>
    </citation>
    <scope>NUCLEOTIDE SEQUENCE [LARGE SCALE GENOMIC DNA]</scope>
    <source>
        <strain evidence="2 3">E1205</strain>
    </source>
</reference>
<evidence type="ECO:0000313" key="3">
    <source>
        <dbReference type="Proteomes" id="UP000265836"/>
    </source>
</evidence>
<accession>A0A397N8J9</accession>
<evidence type="ECO:0000313" key="2">
    <source>
        <dbReference type="EMBL" id="RIA32059.1"/>
    </source>
</evidence>
<feature type="transmembrane region" description="Helical" evidence="1">
    <location>
        <begin position="12"/>
        <end position="32"/>
    </location>
</feature>
<evidence type="ECO:0000256" key="1">
    <source>
        <dbReference type="SAM" id="Phobius"/>
    </source>
</evidence>
<dbReference type="RefSeq" id="WP_119693316.1">
    <property type="nucleotide sequence ID" value="NZ_QXDA01000003.1"/>
</dbReference>
<keyword evidence="1" id="KW-0812">Transmembrane</keyword>
<name>A0A397N8J9_ECTOL</name>
<comment type="caution">
    <text evidence="2">The sequence shown here is derived from an EMBL/GenBank/DDBJ whole genome shotgun (WGS) entry which is preliminary data.</text>
</comment>